<feature type="signal peptide" evidence="1">
    <location>
        <begin position="1"/>
        <end position="17"/>
    </location>
</feature>
<dbReference type="Proteomes" id="UP000471501">
    <property type="component" value="Unassembled WGS sequence"/>
</dbReference>
<evidence type="ECO:0008006" key="4">
    <source>
        <dbReference type="Google" id="ProtNLM"/>
    </source>
</evidence>
<dbReference type="PANTHER" id="PTHR40590:SF1">
    <property type="entry name" value="CYTOPLASMIC PROTEIN"/>
    <property type="match status" value="1"/>
</dbReference>
<dbReference type="InterPro" id="IPR047111">
    <property type="entry name" value="YbaP-like"/>
</dbReference>
<protein>
    <recommendedName>
        <fullName evidence="4">TraB/GumN family protein</fullName>
    </recommendedName>
</protein>
<dbReference type="CDD" id="cd14789">
    <property type="entry name" value="Tiki"/>
    <property type="match status" value="1"/>
</dbReference>
<dbReference type="AlphaFoldDB" id="A0A6I4NT29"/>
<comment type="caution">
    <text evidence="2">The sequence shown here is derived from an EMBL/GenBank/DDBJ whole genome shotgun (WGS) entry which is preliminary data.</text>
</comment>
<evidence type="ECO:0000313" key="3">
    <source>
        <dbReference type="Proteomes" id="UP000471501"/>
    </source>
</evidence>
<evidence type="ECO:0000256" key="1">
    <source>
        <dbReference type="SAM" id="SignalP"/>
    </source>
</evidence>
<keyword evidence="1" id="KW-0732">Signal</keyword>
<dbReference type="EMBL" id="WSTB01000008">
    <property type="protein sequence ID" value="MWB95655.1"/>
    <property type="molecule type" value="Genomic_DNA"/>
</dbReference>
<evidence type="ECO:0000313" key="2">
    <source>
        <dbReference type="EMBL" id="MWB95655.1"/>
    </source>
</evidence>
<keyword evidence="3" id="KW-1185">Reference proteome</keyword>
<accession>A0A6I4NT29</accession>
<dbReference type="InterPro" id="IPR002816">
    <property type="entry name" value="TraB/PrgY/GumN_fam"/>
</dbReference>
<organism evidence="2 3">
    <name type="scientific">Flavobacterium hydrocarbonoxydans</name>
    <dbReference type="NCBI Taxonomy" id="2683249"/>
    <lineage>
        <taxon>Bacteria</taxon>
        <taxon>Pseudomonadati</taxon>
        <taxon>Bacteroidota</taxon>
        <taxon>Flavobacteriia</taxon>
        <taxon>Flavobacteriales</taxon>
        <taxon>Flavobacteriaceae</taxon>
        <taxon>Flavobacterium</taxon>
    </lineage>
</organism>
<feature type="chain" id="PRO_5026176081" description="TraB/GumN family protein" evidence="1">
    <location>
        <begin position="18"/>
        <end position="1235"/>
    </location>
</feature>
<gene>
    <name evidence="2" type="ORF">GON26_14910</name>
</gene>
<dbReference type="Pfam" id="PF01963">
    <property type="entry name" value="TraB_PrgY_gumN"/>
    <property type="match status" value="1"/>
</dbReference>
<sequence length="1235" mass="143285">MKKLLFILLFIISSVQAQNNSLFWEISGNGLSKNSYLYGTMHVSEKVSFHLSDLFFKNLLAADIVANESNPETWSDLNNLMKNNYNDSYLNNYRNNTQYSDFYLFPTEKETIKTIFVNDNTFFRNMLSGVEGDQADFQENTVLDMFIFQTGKKYKKKITGLEDAKESMISLLNIMGDDATPKEENKLLLMKIIKNRNPTEVMKEYYREKDIVMLDSIYKLMFSKKAHDALIVNRNIIMTKSIDSIAKTGSLFSAVGAAHLAGKDGIIELLRQKGYTVKPIIDVFTEKGKTQKKDIEAYFPNPNFAVTNTSDGMITLPLYKKTVEENQTLGSPDFTNGGAINIKRIPLNQFLKKDNDVYEPKSLDSLFFEKIAGDIIQKTYFEQENYSGYDIKNITKTGNNQRSKFFITPLEIISVSMNGPTNYVRQYENDVFENIKIKSFKTNWEKIKPKKGGFEIELPAFNFVFGNSIEKPNNIEIQAYDNTEKGYYFLTEKTINETSIIENSEYEQQQIHYQFYLQHDIDSTNTKFDKDKNTFVSASTLGTKKINLKTFIAGNKYYLLGTVNASDNNTNRYFDSFSPTPILYQSKNKVFTDTLATFSVEIPEKENEKLFLNLAAEKRNSKNTFEDSGNFYSFESETKKTVDLQYYKYSKYESTISNDSVYRRFKKTFLNYRDNRDDDDFEENFNPNFTQLPASQTSLLNTNMHSKKGFSKSVWNKILRNKNDDYQILKESSFYDQDKNIYTIEALVSKPNASQAVKYKVLYRNNAFYSMSSLVEKNNPDNDAFVEKAFTTLQLKETDKKALSEDKVQLFITDAKSEKDTIRYSALKSVNMLTIEKKDFDKVSSFLSSFKFKDNETDAINTLIGKIGKIDDTRVIPFLEQYYKNEATKTTVRISILEALSNQKNKKGYQKVNELLEFDLPLPDNEYEIKGLFYAFENDAENSKELFPDIFQYYSITEYNKPILDFTNILLEKKLITVKKLNVFKKIILTNAKLEYKRVLSWNQKKKIDKEDEEETVEIYDDYDSRNSLENIVNYMDLLSNFDQNNETKDLFDKIKKLDIPELNIELLRLGIIHNKLSEPEIKTALENPKTRFITLNLLLNADKKEFVALSDDEIAASALMNFTNPALQDSIQLLKKQIVEHNGKEITYYFYQISKKVKDSEITQKQLCALAFIYENKKINPLAYNMLSLKEITEDENLEEQYELIINQSLNGNHPRASFVKEKAEKQTNPELEF</sequence>
<reference evidence="2 3" key="1">
    <citation type="submission" date="2019-12" db="EMBL/GenBank/DDBJ databases">
        <authorList>
            <person name="Kim Y.S."/>
        </authorList>
    </citation>
    <scope>NUCLEOTIDE SEQUENCE [LARGE SCALE GENOMIC DNA]</scope>
    <source>
        <strain evidence="2 3">GA093</strain>
    </source>
</reference>
<proteinExistence type="predicted"/>
<dbReference type="RefSeq" id="WP_160375573.1">
    <property type="nucleotide sequence ID" value="NZ_WSTB01000008.1"/>
</dbReference>
<dbReference type="PANTHER" id="PTHR40590">
    <property type="entry name" value="CYTOPLASMIC PROTEIN-RELATED"/>
    <property type="match status" value="1"/>
</dbReference>
<name>A0A6I4NT29_9FLAO</name>